<dbReference type="RefSeq" id="WP_021170033.1">
    <property type="nucleotide sequence ID" value="NZ_CTRP01000014.1"/>
</dbReference>
<sequence length="170" mass="18651">MQKLRNLFGLPVLITGTGAQIGEVKEVLLDLEQAAVRGIVLAGANWFTNDQGVVFEDVFRIGRDAVMLRATYAVQELTPARMPGTVYYLCDLLDKQIYTDAGLSFGILVDALYDSTTGEIKAYEISDGLITDLLYGRKIMPLPQAQVVGQDRVIIPDAMTNLLIPESNKV</sequence>
<dbReference type="Pfam" id="PF05239">
    <property type="entry name" value="PRC"/>
    <property type="match status" value="1"/>
</dbReference>
<dbReference type="AlphaFoldDB" id="A0A0U1L2Z9"/>
<feature type="domain" description="PRC-barrel" evidence="1">
    <location>
        <begin position="4"/>
        <end position="73"/>
    </location>
</feature>
<dbReference type="SUPFAM" id="SSF50346">
    <property type="entry name" value="PRC-barrel domain"/>
    <property type="match status" value="2"/>
</dbReference>
<dbReference type="Proteomes" id="UP000049855">
    <property type="component" value="Unassembled WGS sequence"/>
</dbReference>
<proteinExistence type="predicted"/>
<accession>A0A0U1L2Z9</accession>
<dbReference type="InterPro" id="IPR027275">
    <property type="entry name" value="PRC-brl_dom"/>
</dbReference>
<gene>
    <name evidence="2" type="ORF">SpAn4DRAFT_0492</name>
</gene>
<dbReference type="EMBL" id="CTRP01000014">
    <property type="protein sequence ID" value="CQR74030.1"/>
    <property type="molecule type" value="Genomic_DNA"/>
</dbReference>
<protein>
    <recommendedName>
        <fullName evidence="1">PRC-barrel domain-containing protein</fullName>
    </recommendedName>
</protein>
<name>A0A0U1L2Z9_9FIRM</name>
<evidence type="ECO:0000259" key="1">
    <source>
        <dbReference type="Pfam" id="PF05239"/>
    </source>
</evidence>
<evidence type="ECO:0000313" key="2">
    <source>
        <dbReference type="EMBL" id="CQR74030.1"/>
    </source>
</evidence>
<dbReference type="Gene3D" id="2.30.30.240">
    <property type="entry name" value="PRC-barrel domain"/>
    <property type="match status" value="2"/>
</dbReference>
<organism evidence="2 3">
    <name type="scientific">Sporomusa ovata</name>
    <dbReference type="NCBI Taxonomy" id="2378"/>
    <lineage>
        <taxon>Bacteria</taxon>
        <taxon>Bacillati</taxon>
        <taxon>Bacillota</taxon>
        <taxon>Negativicutes</taxon>
        <taxon>Selenomonadales</taxon>
        <taxon>Sporomusaceae</taxon>
        <taxon>Sporomusa</taxon>
    </lineage>
</organism>
<reference evidence="3" key="1">
    <citation type="submission" date="2015-03" db="EMBL/GenBank/DDBJ databases">
        <authorList>
            <person name="Nijsse Bart"/>
        </authorList>
    </citation>
    <scope>NUCLEOTIDE SEQUENCE [LARGE SCALE GENOMIC DNA]</scope>
</reference>
<evidence type="ECO:0000313" key="3">
    <source>
        <dbReference type="Proteomes" id="UP000049855"/>
    </source>
</evidence>
<keyword evidence="3" id="KW-1185">Reference proteome</keyword>
<dbReference type="InterPro" id="IPR011033">
    <property type="entry name" value="PRC_barrel-like_sf"/>
</dbReference>